<evidence type="ECO:0000313" key="1">
    <source>
        <dbReference type="EMBL" id="RTR28121.1"/>
    </source>
</evidence>
<accession>A0A431VXZ9</accession>
<dbReference type="OrthoDB" id="2889559at2"/>
<sequence length="137" mass="15048">MFKLLEKIDNFTKSIAENLERKVSRSTFIKTSMSTLFLSIMGLATTKSVFAADISWCETWYPPETGCTFPNGGRVCSGCSSSQSTKCPTGHTSYKYWYPTTGCWCVNYSWGAMTCCDCMPNGKSGNSNACGCATILR</sequence>
<dbReference type="RefSeq" id="WP_126410125.1">
    <property type="nucleotide sequence ID" value="NZ_RXNT01000016.1"/>
</dbReference>
<name>A0A431VXZ9_9BACI</name>
<organism evidence="1 2">
    <name type="scientific">Bacillus yapensis</name>
    <dbReference type="NCBI Taxonomy" id="2492960"/>
    <lineage>
        <taxon>Bacteria</taxon>
        <taxon>Bacillati</taxon>
        <taxon>Bacillota</taxon>
        <taxon>Bacilli</taxon>
        <taxon>Bacillales</taxon>
        <taxon>Bacillaceae</taxon>
        <taxon>Bacillus</taxon>
    </lineage>
</organism>
<proteinExistence type="predicted"/>
<dbReference type="Proteomes" id="UP000271374">
    <property type="component" value="Unassembled WGS sequence"/>
</dbReference>
<gene>
    <name evidence="1" type="ORF">EKG37_17625</name>
</gene>
<reference evidence="1 2" key="1">
    <citation type="submission" date="2018-12" db="EMBL/GenBank/DDBJ databases">
        <title>Bacillus yapensis draft genome sequence.</title>
        <authorList>
            <person name="Yu L."/>
            <person name="Xu X."/>
            <person name="Tang X."/>
        </authorList>
    </citation>
    <scope>NUCLEOTIDE SEQUENCE [LARGE SCALE GENOMIC DNA]</scope>
    <source>
        <strain evidence="1 2">XXST-01</strain>
    </source>
</reference>
<evidence type="ECO:0000313" key="2">
    <source>
        <dbReference type="Proteomes" id="UP000271374"/>
    </source>
</evidence>
<dbReference type="AlphaFoldDB" id="A0A431VXZ9"/>
<protein>
    <submittedName>
        <fullName evidence="1">Uncharacterized protein</fullName>
    </submittedName>
</protein>
<comment type="caution">
    <text evidence="1">The sequence shown here is derived from an EMBL/GenBank/DDBJ whole genome shotgun (WGS) entry which is preliminary data.</text>
</comment>
<dbReference type="EMBL" id="RXNT01000016">
    <property type="protein sequence ID" value="RTR28121.1"/>
    <property type="molecule type" value="Genomic_DNA"/>
</dbReference>
<keyword evidence="2" id="KW-1185">Reference proteome</keyword>